<comment type="caution">
    <text evidence="1">The sequence shown here is derived from an EMBL/GenBank/DDBJ whole genome shotgun (WGS) entry which is preliminary data.</text>
</comment>
<sequence length="92" mass="10996">MRKKGRIWSFYQENSNWEIEERVCMRQNHMMYRVFLDKASRPQMYGIRGRNGVCVKRISTDFYEVNRLVECCNSAGLSPLHLADVVDDFRRS</sequence>
<dbReference type="Proteomes" id="UP001440599">
    <property type="component" value="Unassembled WGS sequence"/>
</dbReference>
<dbReference type="Pfam" id="PF20124">
    <property type="entry name" value="DUF6514"/>
    <property type="match status" value="1"/>
</dbReference>
<name>A0ABV1EMV9_9FIRM</name>
<gene>
    <name evidence="1" type="ORF">WMO45_01905</name>
</gene>
<dbReference type="EMBL" id="JBBMFT010000001">
    <property type="protein sequence ID" value="MEQ2455262.1"/>
    <property type="molecule type" value="Genomic_DNA"/>
</dbReference>
<evidence type="ECO:0000313" key="2">
    <source>
        <dbReference type="Proteomes" id="UP001440599"/>
    </source>
</evidence>
<accession>A0ABV1EMV9</accession>
<dbReference type="RefSeq" id="WP_349138959.1">
    <property type="nucleotide sequence ID" value="NZ_JBBMFT010000001.1"/>
</dbReference>
<protein>
    <submittedName>
        <fullName evidence="1">DUF6514 family protein</fullName>
    </submittedName>
</protein>
<evidence type="ECO:0000313" key="1">
    <source>
        <dbReference type="EMBL" id="MEQ2455262.1"/>
    </source>
</evidence>
<proteinExistence type="predicted"/>
<organism evidence="1 2">
    <name type="scientific">Flavonifractor hominis</name>
    <dbReference type="NCBI Taxonomy" id="3133178"/>
    <lineage>
        <taxon>Bacteria</taxon>
        <taxon>Bacillati</taxon>
        <taxon>Bacillota</taxon>
        <taxon>Clostridia</taxon>
        <taxon>Eubacteriales</taxon>
        <taxon>Oscillospiraceae</taxon>
        <taxon>Flavonifractor</taxon>
    </lineage>
</organism>
<reference evidence="1 2" key="1">
    <citation type="submission" date="2024-03" db="EMBL/GenBank/DDBJ databases">
        <title>Human intestinal bacterial collection.</title>
        <authorList>
            <person name="Pauvert C."/>
            <person name="Hitch T.C.A."/>
            <person name="Clavel T."/>
        </authorList>
    </citation>
    <scope>NUCLEOTIDE SEQUENCE [LARGE SCALE GENOMIC DNA]</scope>
    <source>
        <strain evidence="1 2">CLA-AP-H34</strain>
    </source>
</reference>
<keyword evidence="2" id="KW-1185">Reference proteome</keyword>
<dbReference type="InterPro" id="IPR017016">
    <property type="entry name" value="UCP033595"/>
</dbReference>